<keyword evidence="5 9" id="KW-0819">tRNA processing</keyword>
<evidence type="ECO:0000256" key="4">
    <source>
        <dbReference type="ARBA" id="ARBA00022643"/>
    </source>
</evidence>
<dbReference type="GO" id="GO:0050660">
    <property type="term" value="F:flavin adenine dinucleotide binding"/>
    <property type="evidence" value="ECO:0007669"/>
    <property type="project" value="InterPro"/>
</dbReference>
<dbReference type="EMBL" id="NPDT01000001">
    <property type="protein sequence ID" value="PJZ67946.1"/>
    <property type="molecule type" value="Genomic_DNA"/>
</dbReference>
<feature type="site" description="Interacts with tRNA; defines subfamily-specific binding signature" evidence="9">
    <location>
        <position position="299"/>
    </location>
</feature>
<dbReference type="NCBIfam" id="TIGR00742">
    <property type="entry name" value="yjbN"/>
    <property type="match status" value="1"/>
</dbReference>
<evidence type="ECO:0000256" key="2">
    <source>
        <dbReference type="ARBA" id="ARBA00022555"/>
    </source>
</evidence>
<dbReference type="PIRSF" id="PIRSF006621">
    <property type="entry name" value="Dus"/>
    <property type="match status" value="1"/>
</dbReference>
<keyword evidence="3 9" id="KW-0285">Flavoprotein</keyword>
<comment type="cofactor">
    <cofactor evidence="1 9 10 12">
        <name>FMN</name>
        <dbReference type="ChEBI" id="CHEBI:58210"/>
    </cofactor>
</comment>
<proteinExistence type="inferred from homology"/>
<dbReference type="Proteomes" id="UP000231912">
    <property type="component" value="Unassembled WGS sequence"/>
</dbReference>
<dbReference type="GO" id="GO:0102264">
    <property type="term" value="F:tRNA-dihydrouridine20 synthase activity"/>
    <property type="evidence" value="ECO:0007669"/>
    <property type="project" value="UniProtKB-EC"/>
</dbReference>
<evidence type="ECO:0000313" key="14">
    <source>
        <dbReference type="EMBL" id="PJZ67946.1"/>
    </source>
</evidence>
<feature type="domain" description="DUS-like FMN-binding" evidence="13">
    <location>
        <begin position="15"/>
        <end position="311"/>
    </location>
</feature>
<feature type="site" description="Interacts with tRNA" evidence="9">
    <location>
        <position position="97"/>
    </location>
</feature>
<dbReference type="Pfam" id="PF01207">
    <property type="entry name" value="Dus"/>
    <property type="match status" value="1"/>
</dbReference>
<evidence type="ECO:0000313" key="15">
    <source>
        <dbReference type="Proteomes" id="UP000231912"/>
    </source>
</evidence>
<dbReference type="PANTHER" id="PTHR42907">
    <property type="entry name" value="FMN-LINKED OXIDOREDUCTASES SUPERFAMILY PROTEIN"/>
    <property type="match status" value="1"/>
</dbReference>
<evidence type="ECO:0000256" key="1">
    <source>
        <dbReference type="ARBA" id="ARBA00001917"/>
    </source>
</evidence>
<comment type="catalytic activity">
    <reaction evidence="9">
        <text>5,6-dihydrouridine(20) in tRNA + NADP(+) = uridine(20) in tRNA + NADPH + H(+)</text>
        <dbReference type="Rhea" id="RHEA:53336"/>
        <dbReference type="Rhea" id="RHEA-COMP:13533"/>
        <dbReference type="Rhea" id="RHEA-COMP:13534"/>
        <dbReference type="ChEBI" id="CHEBI:15378"/>
        <dbReference type="ChEBI" id="CHEBI:57783"/>
        <dbReference type="ChEBI" id="CHEBI:58349"/>
        <dbReference type="ChEBI" id="CHEBI:65315"/>
        <dbReference type="ChEBI" id="CHEBI:74443"/>
        <dbReference type="EC" id="1.3.1.91"/>
    </reaction>
</comment>
<comment type="catalytic activity">
    <reaction evidence="9">
        <text>5,6-dihydrouridine(20a) in tRNA + NADP(+) = uridine(20a) in tRNA + NADPH + H(+)</text>
        <dbReference type="Rhea" id="RHEA:53344"/>
        <dbReference type="Rhea" id="RHEA-COMP:13535"/>
        <dbReference type="Rhea" id="RHEA-COMP:13536"/>
        <dbReference type="ChEBI" id="CHEBI:15378"/>
        <dbReference type="ChEBI" id="CHEBI:57783"/>
        <dbReference type="ChEBI" id="CHEBI:58349"/>
        <dbReference type="ChEBI" id="CHEBI:65315"/>
        <dbReference type="ChEBI" id="CHEBI:74443"/>
    </reaction>
</comment>
<keyword evidence="4 9" id="KW-0288">FMN</keyword>
<evidence type="ECO:0000256" key="6">
    <source>
        <dbReference type="ARBA" id="ARBA00022857"/>
    </source>
</evidence>
<accession>A0A2M9ZHZ2</accession>
<dbReference type="PROSITE" id="PS01136">
    <property type="entry name" value="UPF0034"/>
    <property type="match status" value="1"/>
</dbReference>
<feature type="binding site" evidence="9 12">
    <location>
        <position position="70"/>
    </location>
    <ligand>
        <name>FMN</name>
        <dbReference type="ChEBI" id="CHEBI:58210"/>
    </ligand>
</feature>
<keyword evidence="12" id="KW-0547">Nucleotide-binding</keyword>
<dbReference type="GO" id="GO:0010181">
    <property type="term" value="F:FMN binding"/>
    <property type="evidence" value="ECO:0007669"/>
    <property type="project" value="UniProtKB-UniRule"/>
</dbReference>
<evidence type="ECO:0000256" key="10">
    <source>
        <dbReference type="PIRNR" id="PIRNR006621"/>
    </source>
</evidence>
<keyword evidence="8 9" id="KW-0560">Oxidoreductase</keyword>
<comment type="catalytic activity">
    <reaction evidence="9">
        <text>5,6-dihydrouridine(20a) in tRNA + NAD(+) = uridine(20a) in tRNA + NADH + H(+)</text>
        <dbReference type="Rhea" id="RHEA:53348"/>
        <dbReference type="Rhea" id="RHEA-COMP:13535"/>
        <dbReference type="Rhea" id="RHEA-COMP:13536"/>
        <dbReference type="ChEBI" id="CHEBI:15378"/>
        <dbReference type="ChEBI" id="CHEBI:57540"/>
        <dbReference type="ChEBI" id="CHEBI:57945"/>
        <dbReference type="ChEBI" id="CHEBI:65315"/>
        <dbReference type="ChEBI" id="CHEBI:74443"/>
    </reaction>
</comment>
<feature type="binding site" evidence="9 12">
    <location>
        <position position="139"/>
    </location>
    <ligand>
        <name>FMN</name>
        <dbReference type="ChEBI" id="CHEBI:58210"/>
    </ligand>
</feature>
<organism evidence="14 15">
    <name type="scientific">Leptospira wolffii</name>
    <dbReference type="NCBI Taxonomy" id="409998"/>
    <lineage>
        <taxon>Bacteria</taxon>
        <taxon>Pseudomonadati</taxon>
        <taxon>Spirochaetota</taxon>
        <taxon>Spirochaetia</taxon>
        <taxon>Leptospirales</taxon>
        <taxon>Leptospiraceae</taxon>
        <taxon>Leptospira</taxon>
    </lineage>
</organism>
<dbReference type="InterPro" id="IPR004653">
    <property type="entry name" value="DusA"/>
</dbReference>
<comment type="similarity">
    <text evidence="10">Belongs to the dus family.</text>
</comment>
<dbReference type="SUPFAM" id="SSF51395">
    <property type="entry name" value="FMN-linked oxidoreductases"/>
    <property type="match status" value="1"/>
</dbReference>
<comment type="caution">
    <text evidence="14">The sequence shown here is derived from an EMBL/GenBank/DDBJ whole genome shotgun (WGS) entry which is preliminary data.</text>
</comment>
<dbReference type="RefSeq" id="WP_100758342.1">
    <property type="nucleotide sequence ID" value="NZ_NPDT01000001.1"/>
</dbReference>
<keyword evidence="6 9" id="KW-0521">NADP</keyword>
<evidence type="ECO:0000256" key="5">
    <source>
        <dbReference type="ARBA" id="ARBA00022694"/>
    </source>
</evidence>
<gene>
    <name evidence="14" type="ORF">CH371_05670</name>
</gene>
<feature type="binding site" evidence="9 12">
    <location>
        <position position="171"/>
    </location>
    <ligand>
        <name>FMN</name>
        <dbReference type="ChEBI" id="CHEBI:58210"/>
    </ligand>
</feature>
<evidence type="ECO:0000256" key="9">
    <source>
        <dbReference type="HAMAP-Rule" id="MF_02041"/>
    </source>
</evidence>
<dbReference type="AlphaFoldDB" id="A0A2M9ZHZ2"/>
<evidence type="ECO:0000256" key="7">
    <source>
        <dbReference type="ARBA" id="ARBA00022884"/>
    </source>
</evidence>
<comment type="function">
    <text evidence="9">Catalyzes the synthesis of 5,6-dihydrouridine (D), a modified base found in the D-loop of most tRNAs, via the reduction of the C5-C6 double bond in target uridines. Specifically modifies U20 and U20a in tRNAs.</text>
</comment>
<dbReference type="InterPro" id="IPR001269">
    <property type="entry name" value="DUS_fam"/>
</dbReference>
<dbReference type="NCBIfam" id="NF008774">
    <property type="entry name" value="PRK11815.1"/>
    <property type="match status" value="1"/>
</dbReference>
<feature type="site" description="Interacts with tRNA; defines subfamily-specific binding signature" evidence="9">
    <location>
        <position position="302"/>
    </location>
</feature>
<feature type="binding site" evidence="9 12">
    <location>
        <begin position="17"/>
        <end position="19"/>
    </location>
    <ligand>
        <name>FMN</name>
        <dbReference type="ChEBI" id="CHEBI:58210"/>
    </ligand>
</feature>
<keyword evidence="2 9" id="KW-0820">tRNA-binding</keyword>
<evidence type="ECO:0000256" key="8">
    <source>
        <dbReference type="ARBA" id="ARBA00023002"/>
    </source>
</evidence>
<reference evidence="14 15" key="1">
    <citation type="submission" date="2017-07" db="EMBL/GenBank/DDBJ databases">
        <title>Leptospira spp. isolated from tropical soils.</title>
        <authorList>
            <person name="Thibeaux R."/>
            <person name="Iraola G."/>
            <person name="Ferres I."/>
            <person name="Bierque E."/>
            <person name="Girault D."/>
            <person name="Soupe-Gilbert M.-E."/>
            <person name="Picardeau M."/>
            <person name="Goarant C."/>
        </authorList>
    </citation>
    <scope>NUCLEOTIDE SEQUENCE [LARGE SCALE GENOMIC DNA]</scope>
    <source>
        <strain evidence="14 15">FH2-C-A2</strain>
    </source>
</reference>
<evidence type="ECO:0000256" key="11">
    <source>
        <dbReference type="PIRSR" id="PIRSR006621-1"/>
    </source>
</evidence>
<comment type="caution">
    <text evidence="9">Lacks conserved residue(s) required for the propagation of feature annotation.</text>
</comment>
<sequence>MSSVKEKPILYPVSVAPMMDWTDRHFRYFLRLITKHTLLYTEMITTGAILRGNKERHLAFSPEELPLALQLGGDDPKALAESSRIGQDYGYTEINLNVGCPSDKVQEGNFGACLMRDPNQVAEMIAAMSSSVSVPVTVKCRIGIPGKDRFDDLEEFVSIVSRAGAERITIHARIAILDGLSPAQNRSVPPLRYEDVYEIKRRFPDLKIELNGGVKTLEEISSHLTRVDGVMIGRAAYENPFLFSQVDSLFYGSPIRKRTRREIFGEMQEYVRAKTADGEKPSRILRHLLGAFHEIRGARSYRRILTEKMHSNPSPNLLLEALGSIPDEFLDRDIGSVDSSHSIVSESVV</sequence>
<feature type="site" description="Interacts with tRNA" evidence="9">
    <location>
        <position position="186"/>
    </location>
</feature>
<evidence type="ECO:0000259" key="13">
    <source>
        <dbReference type="Pfam" id="PF01207"/>
    </source>
</evidence>
<feature type="binding site" evidence="9 12">
    <location>
        <begin position="211"/>
        <end position="213"/>
    </location>
    <ligand>
        <name>FMN</name>
        <dbReference type="ChEBI" id="CHEBI:58210"/>
    </ligand>
</feature>
<dbReference type="Gene3D" id="1.20.120.1460">
    <property type="match status" value="1"/>
</dbReference>
<feature type="binding site" evidence="9 12">
    <location>
        <begin position="233"/>
        <end position="234"/>
    </location>
    <ligand>
        <name>FMN</name>
        <dbReference type="ChEBI" id="CHEBI:58210"/>
    </ligand>
</feature>
<dbReference type="InterPro" id="IPR013785">
    <property type="entry name" value="Aldolase_TIM"/>
</dbReference>
<dbReference type="InterPro" id="IPR018517">
    <property type="entry name" value="tRNA_hU_synthase_CS"/>
</dbReference>
<feature type="active site" description="Proton donor" evidence="9 11">
    <location>
        <position position="100"/>
    </location>
</feature>
<dbReference type="EC" id="1.3.1.91" evidence="9"/>
<dbReference type="PANTHER" id="PTHR42907:SF1">
    <property type="entry name" value="FMN-LINKED OXIDOREDUCTASES SUPERFAMILY PROTEIN"/>
    <property type="match status" value="1"/>
</dbReference>
<dbReference type="HAMAP" id="MF_02041">
    <property type="entry name" value="DusA_subfam"/>
    <property type="match status" value="1"/>
</dbReference>
<name>A0A2M9ZHZ2_9LEPT</name>
<dbReference type="CDD" id="cd02801">
    <property type="entry name" value="DUS_like_FMN"/>
    <property type="match status" value="1"/>
</dbReference>
<dbReference type="InterPro" id="IPR035587">
    <property type="entry name" value="DUS-like_FMN-bd"/>
</dbReference>
<evidence type="ECO:0000256" key="3">
    <source>
        <dbReference type="ARBA" id="ARBA00022630"/>
    </source>
</evidence>
<dbReference type="Gene3D" id="3.20.20.70">
    <property type="entry name" value="Aldolase class I"/>
    <property type="match status" value="1"/>
</dbReference>
<keyword evidence="7 9" id="KW-0694">RNA-binding</keyword>
<evidence type="ECO:0000256" key="12">
    <source>
        <dbReference type="PIRSR" id="PIRSR006621-2"/>
    </source>
</evidence>
<protein>
    <recommendedName>
        <fullName evidence="9">tRNA-dihydrouridine(20/20a) synthase</fullName>
        <ecNumber evidence="9">1.3.1.91</ecNumber>
    </recommendedName>
    <alternativeName>
        <fullName evidence="9">DusA-like U20-specific dihydrouridine synthase</fullName>
        <shortName evidence="9">U20-specific Dus</shortName>
    </alternativeName>
</protein>
<dbReference type="GO" id="GO:0000049">
    <property type="term" value="F:tRNA binding"/>
    <property type="evidence" value="ECO:0007669"/>
    <property type="project" value="UniProtKB-UniRule"/>
</dbReference>
<comment type="catalytic activity">
    <reaction evidence="9">
        <text>5,6-dihydrouridine(20) in tRNA + NAD(+) = uridine(20) in tRNA + NADH + H(+)</text>
        <dbReference type="Rhea" id="RHEA:53340"/>
        <dbReference type="Rhea" id="RHEA-COMP:13533"/>
        <dbReference type="Rhea" id="RHEA-COMP:13534"/>
        <dbReference type="ChEBI" id="CHEBI:15378"/>
        <dbReference type="ChEBI" id="CHEBI:57540"/>
        <dbReference type="ChEBI" id="CHEBI:57945"/>
        <dbReference type="ChEBI" id="CHEBI:65315"/>
        <dbReference type="ChEBI" id="CHEBI:74443"/>
        <dbReference type="EC" id="1.3.1.91"/>
    </reaction>
</comment>
<comment type="similarity">
    <text evidence="9">Belongs to the Dus family. DusA subfamily.</text>
</comment>